<protein>
    <submittedName>
        <fullName evidence="2">Uncharacterized protein</fullName>
    </submittedName>
</protein>
<comment type="caution">
    <text evidence="2">The sequence shown here is derived from an EMBL/GenBank/DDBJ whole genome shotgun (WGS) entry which is preliminary data.</text>
</comment>
<name>A0A8J2BQQ4_9BACT</name>
<keyword evidence="1" id="KW-0472">Membrane</keyword>
<gene>
    <name evidence="2" type="ORF">MPNT_310015</name>
</gene>
<keyword evidence="3" id="KW-1185">Reference proteome</keyword>
<dbReference type="EMBL" id="CAJNOB010000025">
    <property type="protein sequence ID" value="CAF0699932.1"/>
    <property type="molecule type" value="Genomic_DNA"/>
</dbReference>
<sequence length="146" mass="15979">MHDYRSDRQLLCRKRQTPLLPHPPSGLVANILSVGPRTQLHADIRHEEPSVSLSFSLLATVFFAVSVSLNYLVVARTQTGRRSREPLANGPRKADSIVPCFPLDPFRRRRARCPLALAADPRKGGIPLRGGNECARGASSNSTVSS</sequence>
<evidence type="ECO:0000256" key="1">
    <source>
        <dbReference type="SAM" id="Phobius"/>
    </source>
</evidence>
<feature type="transmembrane region" description="Helical" evidence="1">
    <location>
        <begin position="53"/>
        <end position="74"/>
    </location>
</feature>
<evidence type="ECO:0000313" key="2">
    <source>
        <dbReference type="EMBL" id="CAF0699932.1"/>
    </source>
</evidence>
<accession>A0A8J2BQQ4</accession>
<organism evidence="2 3">
    <name type="scientific">Candidatus Methylacidithermus pantelleriae</name>
    <dbReference type="NCBI Taxonomy" id="2744239"/>
    <lineage>
        <taxon>Bacteria</taxon>
        <taxon>Pseudomonadati</taxon>
        <taxon>Verrucomicrobiota</taxon>
        <taxon>Methylacidiphilae</taxon>
        <taxon>Methylacidiphilales</taxon>
        <taxon>Methylacidiphilaceae</taxon>
        <taxon>Candidatus Methylacidithermus</taxon>
    </lineage>
</organism>
<reference evidence="2" key="1">
    <citation type="submission" date="2021-02" db="EMBL/GenBank/DDBJ databases">
        <authorList>
            <person name="Cremers G."/>
            <person name="Picone N."/>
        </authorList>
    </citation>
    <scope>NUCLEOTIDE SEQUENCE</scope>
    <source>
        <strain evidence="2">PQ17</strain>
    </source>
</reference>
<keyword evidence="1" id="KW-0812">Transmembrane</keyword>
<dbReference type="Proteomes" id="UP000663859">
    <property type="component" value="Unassembled WGS sequence"/>
</dbReference>
<dbReference type="AlphaFoldDB" id="A0A8J2BQQ4"/>
<evidence type="ECO:0000313" key="3">
    <source>
        <dbReference type="Proteomes" id="UP000663859"/>
    </source>
</evidence>
<proteinExistence type="predicted"/>
<keyword evidence="1" id="KW-1133">Transmembrane helix</keyword>